<protein>
    <recommendedName>
        <fullName evidence="2">GRHL1/CP2 C-terminal domain-containing protein</fullName>
    </recommendedName>
</protein>
<organism evidence="3 4">
    <name type="scientific">Xiphophorus couchianus</name>
    <name type="common">Monterrey platyfish</name>
    <dbReference type="NCBI Taxonomy" id="32473"/>
    <lineage>
        <taxon>Eukaryota</taxon>
        <taxon>Metazoa</taxon>
        <taxon>Chordata</taxon>
        <taxon>Craniata</taxon>
        <taxon>Vertebrata</taxon>
        <taxon>Euteleostomi</taxon>
        <taxon>Actinopterygii</taxon>
        <taxon>Neopterygii</taxon>
        <taxon>Teleostei</taxon>
        <taxon>Neoteleostei</taxon>
        <taxon>Acanthomorphata</taxon>
        <taxon>Ovalentaria</taxon>
        <taxon>Atherinomorphae</taxon>
        <taxon>Cyprinodontiformes</taxon>
        <taxon>Poeciliidae</taxon>
        <taxon>Poeciliinae</taxon>
        <taxon>Xiphophorus</taxon>
    </lineage>
</organism>
<reference evidence="3" key="2">
    <citation type="submission" date="2025-09" db="UniProtKB">
        <authorList>
            <consortium name="Ensembl"/>
        </authorList>
    </citation>
    <scope>IDENTIFICATION</scope>
</reference>
<dbReference type="GeneTree" id="ENSGT00940000155788"/>
<evidence type="ECO:0000313" key="4">
    <source>
        <dbReference type="Proteomes" id="UP000261380"/>
    </source>
</evidence>
<dbReference type="InterPro" id="IPR040167">
    <property type="entry name" value="TF_CP2-like"/>
</dbReference>
<reference evidence="3" key="1">
    <citation type="submission" date="2025-08" db="UniProtKB">
        <authorList>
            <consortium name="Ensembl"/>
        </authorList>
    </citation>
    <scope>IDENTIFICATION</scope>
</reference>
<evidence type="ECO:0000313" key="3">
    <source>
        <dbReference type="Ensembl" id="ENSXCOP00000022841.1"/>
    </source>
</evidence>
<proteinExistence type="predicted"/>
<feature type="domain" description="GRHL1/CP2 C-terminal" evidence="2">
    <location>
        <begin position="20"/>
        <end position="81"/>
    </location>
</feature>
<sequence length="82" mass="9346">MWKASSGPGILFTFFYFFTLSSQISEKYTLPVEKIAKVYQKSKKGVLVNMDNNIIQHYSNEDTFILALESSADSFHVTLSEI</sequence>
<dbReference type="GO" id="GO:0021915">
    <property type="term" value="P:neural tube development"/>
    <property type="evidence" value="ECO:0007669"/>
    <property type="project" value="TreeGrafter"/>
</dbReference>
<feature type="signal peptide" evidence="1">
    <location>
        <begin position="1"/>
        <end position="21"/>
    </location>
</feature>
<dbReference type="AlphaFoldDB" id="A0A3B5MNV3"/>
<evidence type="ECO:0000256" key="1">
    <source>
        <dbReference type="SAM" id="SignalP"/>
    </source>
</evidence>
<evidence type="ECO:0000259" key="2">
    <source>
        <dbReference type="Pfam" id="PF25416"/>
    </source>
</evidence>
<dbReference type="GO" id="GO:0005634">
    <property type="term" value="C:nucleus"/>
    <property type="evidence" value="ECO:0007669"/>
    <property type="project" value="TreeGrafter"/>
</dbReference>
<dbReference type="Pfam" id="PF25416">
    <property type="entry name" value="GRHL1_C"/>
    <property type="match status" value="1"/>
</dbReference>
<dbReference type="GO" id="GO:0007420">
    <property type="term" value="P:brain development"/>
    <property type="evidence" value="ECO:0007669"/>
    <property type="project" value="TreeGrafter"/>
</dbReference>
<keyword evidence="1" id="KW-0732">Signal</keyword>
<dbReference type="GO" id="GO:0001228">
    <property type="term" value="F:DNA-binding transcription activator activity, RNA polymerase II-specific"/>
    <property type="evidence" value="ECO:0007669"/>
    <property type="project" value="TreeGrafter"/>
</dbReference>
<dbReference type="InterPro" id="IPR057520">
    <property type="entry name" value="GRHL1/CP2_C"/>
</dbReference>
<keyword evidence="4" id="KW-1185">Reference proteome</keyword>
<feature type="chain" id="PRO_5017483980" description="GRHL1/CP2 C-terminal domain-containing protein" evidence="1">
    <location>
        <begin position="22"/>
        <end position="82"/>
    </location>
</feature>
<dbReference type="Ensembl" id="ENSXCOT00000023117.1">
    <property type="protein sequence ID" value="ENSXCOP00000022841.1"/>
    <property type="gene ID" value="ENSXCOG00000017070.1"/>
</dbReference>
<dbReference type="PANTHER" id="PTHR11037">
    <property type="entry name" value="TRANSCRIPTION FACTOR CP2"/>
    <property type="match status" value="1"/>
</dbReference>
<dbReference type="GO" id="GO:0000978">
    <property type="term" value="F:RNA polymerase II cis-regulatory region sequence-specific DNA binding"/>
    <property type="evidence" value="ECO:0007669"/>
    <property type="project" value="TreeGrafter"/>
</dbReference>
<dbReference type="PANTHER" id="PTHR11037:SF17">
    <property type="entry name" value="GRAINYHEAD-LIKE PROTEIN 2 HOMOLOG"/>
    <property type="match status" value="1"/>
</dbReference>
<dbReference type="Proteomes" id="UP000261380">
    <property type="component" value="Unplaced"/>
</dbReference>
<name>A0A3B5MNV3_9TELE</name>
<accession>A0A3B5MNV3</accession>